<dbReference type="InterPro" id="IPR049730">
    <property type="entry name" value="SNF2/RAD54-like_C"/>
</dbReference>
<evidence type="ECO:0000313" key="8">
    <source>
        <dbReference type="Proteomes" id="UP001142055"/>
    </source>
</evidence>
<evidence type="ECO:0000256" key="1">
    <source>
        <dbReference type="ARBA" id="ARBA00004123"/>
    </source>
</evidence>
<evidence type="ECO:0000256" key="4">
    <source>
        <dbReference type="SAM" id="MobiDB-lite"/>
    </source>
</evidence>
<feature type="compositionally biased region" description="Polar residues" evidence="4">
    <location>
        <begin position="32"/>
        <end position="47"/>
    </location>
</feature>
<evidence type="ECO:0000256" key="3">
    <source>
        <dbReference type="ARBA" id="ARBA00023242"/>
    </source>
</evidence>
<dbReference type="InterPro" id="IPR000330">
    <property type="entry name" value="SNF2_N"/>
</dbReference>
<feature type="domain" description="Helicase ATP-binding" evidence="5">
    <location>
        <begin position="221"/>
        <end position="380"/>
    </location>
</feature>
<keyword evidence="8" id="KW-1185">Reference proteome</keyword>
<dbReference type="EMBL" id="JAPWDV010000001">
    <property type="protein sequence ID" value="KAJ6222190.1"/>
    <property type="molecule type" value="Genomic_DNA"/>
</dbReference>
<feature type="region of interest" description="Disordered" evidence="4">
    <location>
        <begin position="26"/>
        <end position="47"/>
    </location>
</feature>
<dbReference type="GO" id="GO:0016787">
    <property type="term" value="F:hydrolase activity"/>
    <property type="evidence" value="ECO:0007669"/>
    <property type="project" value="UniProtKB-KW"/>
</dbReference>
<dbReference type="Gene3D" id="3.40.50.300">
    <property type="entry name" value="P-loop containing nucleotide triphosphate hydrolases"/>
    <property type="match status" value="1"/>
</dbReference>
<dbReference type="InterPro" id="IPR038718">
    <property type="entry name" value="SNF2-like_sf"/>
</dbReference>
<dbReference type="GO" id="GO:0005524">
    <property type="term" value="F:ATP binding"/>
    <property type="evidence" value="ECO:0007669"/>
    <property type="project" value="InterPro"/>
</dbReference>
<dbReference type="Proteomes" id="UP001142055">
    <property type="component" value="Chromosome 1"/>
</dbReference>
<evidence type="ECO:0000259" key="6">
    <source>
        <dbReference type="PROSITE" id="PS51194"/>
    </source>
</evidence>
<dbReference type="CDD" id="cd18793">
    <property type="entry name" value="SF2_C_SNF"/>
    <property type="match status" value="1"/>
</dbReference>
<keyword evidence="2" id="KW-0378">Hydrolase</keyword>
<dbReference type="SUPFAM" id="SSF52540">
    <property type="entry name" value="P-loop containing nucleoside triphosphate hydrolases"/>
    <property type="match status" value="2"/>
</dbReference>
<proteinExistence type="predicted"/>
<dbReference type="OrthoDB" id="2801544at2759"/>
<accession>A0A9Q0RQ33</accession>
<gene>
    <name evidence="7" type="ORF">RDWZM_000735</name>
</gene>
<dbReference type="CDD" id="cd18010">
    <property type="entry name" value="DEXHc_HARP_SMARCAL1"/>
    <property type="match status" value="1"/>
</dbReference>
<dbReference type="InterPro" id="IPR001650">
    <property type="entry name" value="Helicase_C-like"/>
</dbReference>
<comment type="subcellular location">
    <subcellularLocation>
        <location evidence="1">Nucleus</location>
    </subcellularLocation>
</comment>
<dbReference type="Gene3D" id="3.40.50.10810">
    <property type="entry name" value="Tandem AAA-ATPase domain"/>
    <property type="match status" value="1"/>
</dbReference>
<dbReference type="InterPro" id="IPR014001">
    <property type="entry name" value="Helicase_ATP-bd"/>
</dbReference>
<dbReference type="GO" id="GO:0031297">
    <property type="term" value="P:replication fork processing"/>
    <property type="evidence" value="ECO:0007669"/>
    <property type="project" value="TreeGrafter"/>
</dbReference>
<dbReference type="AlphaFoldDB" id="A0A9Q0RQ33"/>
<feature type="domain" description="Helicase C-terminal" evidence="6">
    <location>
        <begin position="503"/>
        <end position="657"/>
    </location>
</feature>
<dbReference type="GO" id="GO:0006281">
    <property type="term" value="P:DNA repair"/>
    <property type="evidence" value="ECO:0007669"/>
    <property type="project" value="TreeGrafter"/>
</dbReference>
<reference evidence="7" key="1">
    <citation type="submission" date="2022-12" db="EMBL/GenBank/DDBJ databases">
        <title>Genome assemblies of Blomia tropicalis.</title>
        <authorList>
            <person name="Cui Y."/>
        </authorList>
    </citation>
    <scope>NUCLEOTIDE SEQUENCE</scope>
    <source>
        <tissue evidence="7">Adult mites</tissue>
    </source>
</reference>
<dbReference type="PANTHER" id="PTHR45766">
    <property type="entry name" value="DNA ANNEALING HELICASE AND ENDONUCLEASE ZRANB3 FAMILY MEMBER"/>
    <property type="match status" value="1"/>
</dbReference>
<name>A0A9Q0RQ33_BLOTA</name>
<dbReference type="PROSITE" id="PS51192">
    <property type="entry name" value="HELICASE_ATP_BIND_1"/>
    <property type="match status" value="1"/>
</dbReference>
<dbReference type="Pfam" id="PF00176">
    <property type="entry name" value="SNF2-rel_dom"/>
    <property type="match status" value="1"/>
</dbReference>
<evidence type="ECO:0000256" key="2">
    <source>
        <dbReference type="ARBA" id="ARBA00022801"/>
    </source>
</evidence>
<organism evidence="7 8">
    <name type="scientific">Blomia tropicalis</name>
    <name type="common">Mite</name>
    <dbReference type="NCBI Taxonomy" id="40697"/>
    <lineage>
        <taxon>Eukaryota</taxon>
        <taxon>Metazoa</taxon>
        <taxon>Ecdysozoa</taxon>
        <taxon>Arthropoda</taxon>
        <taxon>Chelicerata</taxon>
        <taxon>Arachnida</taxon>
        <taxon>Acari</taxon>
        <taxon>Acariformes</taxon>
        <taxon>Sarcoptiformes</taxon>
        <taxon>Astigmata</taxon>
        <taxon>Glycyphagoidea</taxon>
        <taxon>Echimyopodidae</taxon>
        <taxon>Blomia</taxon>
    </lineage>
</organism>
<dbReference type="SMART" id="SM00487">
    <property type="entry name" value="DEXDc"/>
    <property type="match status" value="1"/>
</dbReference>
<dbReference type="Pfam" id="PF07443">
    <property type="entry name" value="HARP"/>
    <property type="match status" value="1"/>
</dbReference>
<evidence type="ECO:0000313" key="7">
    <source>
        <dbReference type="EMBL" id="KAJ6222190.1"/>
    </source>
</evidence>
<protein>
    <recommendedName>
        <fullName evidence="9">SWI/SNF-related matrix-associated actin-dependent regulator of chromatin subfamily A-like protein 1</fullName>
    </recommendedName>
</protein>
<dbReference type="OMA" id="FTLHRAR"/>
<comment type="caution">
    <text evidence="7">The sequence shown here is derived from an EMBL/GenBank/DDBJ whole genome shotgun (WGS) entry which is preliminary data.</text>
</comment>
<dbReference type="GO" id="GO:0043596">
    <property type="term" value="C:nuclear replication fork"/>
    <property type="evidence" value="ECO:0007669"/>
    <property type="project" value="TreeGrafter"/>
</dbReference>
<dbReference type="Pfam" id="PF00271">
    <property type="entry name" value="Helicase_C"/>
    <property type="match status" value="1"/>
</dbReference>
<dbReference type="SMART" id="SM00490">
    <property type="entry name" value="HELICc"/>
    <property type="match status" value="1"/>
</dbReference>
<dbReference type="PANTHER" id="PTHR45766:SF6">
    <property type="entry name" value="SWI_SNF-RELATED MATRIX-ASSOCIATED ACTIN-DEPENDENT REGULATOR OF CHROMATIN SUBFAMILY A-LIKE PROTEIN 1"/>
    <property type="match status" value="1"/>
</dbReference>
<evidence type="ECO:0008006" key="9">
    <source>
        <dbReference type="Google" id="ProtNLM"/>
    </source>
</evidence>
<dbReference type="InterPro" id="IPR010003">
    <property type="entry name" value="HARP_dom"/>
</dbReference>
<evidence type="ECO:0000259" key="5">
    <source>
        <dbReference type="PROSITE" id="PS51192"/>
    </source>
</evidence>
<dbReference type="InterPro" id="IPR027417">
    <property type="entry name" value="P-loop_NTPase"/>
</dbReference>
<dbReference type="PROSITE" id="PS51194">
    <property type="entry name" value="HELICASE_CTER"/>
    <property type="match status" value="1"/>
</dbReference>
<sequence>MASNENCQDDILRIIEEKRRQAIELRKRRQENNQNSPEKRLNINSTEYGTTKQNVQILKKNSSVASDKRIEPFNNFTDIIDRSSSVQNNVIKTTSDQNKPKKDYDSRKLIEIKIELQSSNRFYIKSPYDTDLNKIYRSVNSKQWDPITKIWSFSLEDFSGIFKQFKLLKHLNIKLVDSISEEMINRLIEANNNAKKVIDLKEKLDTSFIEQLFEFQKVGIMFGIRQNGRCLIADDMGLGKTIQAIGLAKWYQDDWPLLIVCPSSLRYQWMQSLRRWIKDLKEKDIFIVVNTKDSFPKVPITIISYDLIARLKDRFLPGTNSYYQMIILDESQQIKSDTAQRTSITGSIARTCKRAILLSGTPALSRPIELYPQLNILDKNFFSSKHAFGLRYCDAKQKTFFKMGKPVTSWDYNGATNLGELRIILENTLMIRRLKVDVLDQLPRKKREMVLLDSNCIPDKEKSQLKAIRNQIIGTKNKSDQLGLLFSWFSKSSAAKIPCVIKYIRDMLDTDTKFILFCHHKAMLDGVEDMLNKEKVNHIRIDGNTPAKIRQEACEIFQTKPNFKIALLSLMACYAGLNLTAATVVVFAEAYWNPGVLTQAEDRAHRIGQEFGVKVIYLVTKDTSDEYIWPLINKKLEVLNKAGLSREDFSKTYNPLDKEADQALIDEFLKQLNSEKE</sequence>
<keyword evidence="3" id="KW-0539">Nucleus</keyword>